<keyword evidence="2" id="KW-1185">Reference proteome</keyword>
<accession>A0A5C1AF36</accession>
<dbReference type="RefSeq" id="WP_149112028.1">
    <property type="nucleotide sequence ID" value="NZ_CP042425.1"/>
</dbReference>
<dbReference type="OrthoDB" id="291753at2"/>
<organism evidence="1 2">
    <name type="scientific">Limnoglobus roseus</name>
    <dbReference type="NCBI Taxonomy" id="2598579"/>
    <lineage>
        <taxon>Bacteria</taxon>
        <taxon>Pseudomonadati</taxon>
        <taxon>Planctomycetota</taxon>
        <taxon>Planctomycetia</taxon>
        <taxon>Gemmatales</taxon>
        <taxon>Gemmataceae</taxon>
        <taxon>Limnoglobus</taxon>
    </lineage>
</organism>
<dbReference type="KEGG" id="lrs:PX52LOC_04399"/>
<evidence type="ECO:0000313" key="2">
    <source>
        <dbReference type="Proteomes" id="UP000324974"/>
    </source>
</evidence>
<name>A0A5C1AF36_9BACT</name>
<sequence>MPESPAKRRTCPPGLLRREDAAAYCGVSAPTWDRWTATGLNPQPRKIVGAVLWSRHELAEWCRRGCPPRDEWEAVWRSVLSRR</sequence>
<evidence type="ECO:0008006" key="3">
    <source>
        <dbReference type="Google" id="ProtNLM"/>
    </source>
</evidence>
<dbReference type="Proteomes" id="UP000324974">
    <property type="component" value="Chromosome"/>
</dbReference>
<dbReference type="AlphaFoldDB" id="A0A5C1AF36"/>
<evidence type="ECO:0000313" key="1">
    <source>
        <dbReference type="EMBL" id="QEL17410.1"/>
    </source>
</evidence>
<proteinExistence type="predicted"/>
<protein>
    <recommendedName>
        <fullName evidence="3">DNA-binding protein</fullName>
    </recommendedName>
</protein>
<reference evidence="2" key="1">
    <citation type="submission" date="2019-08" db="EMBL/GenBank/DDBJ databases">
        <title>Limnoglobus roseus gen. nov., sp. nov., a novel freshwater planctomycete with a giant genome from the family Gemmataceae.</title>
        <authorList>
            <person name="Kulichevskaya I.S."/>
            <person name="Naumoff D.G."/>
            <person name="Miroshnikov K."/>
            <person name="Ivanova A."/>
            <person name="Philippov D.A."/>
            <person name="Hakobyan A."/>
            <person name="Rijpstra I.C."/>
            <person name="Sinninghe Damste J.S."/>
            <person name="Liesack W."/>
            <person name="Dedysh S.N."/>
        </authorList>
    </citation>
    <scope>NUCLEOTIDE SEQUENCE [LARGE SCALE GENOMIC DNA]</scope>
    <source>
        <strain evidence="2">PX52</strain>
    </source>
</reference>
<dbReference type="EMBL" id="CP042425">
    <property type="protein sequence ID" value="QEL17410.1"/>
    <property type="molecule type" value="Genomic_DNA"/>
</dbReference>
<gene>
    <name evidence="1" type="ORF">PX52LOC_04399</name>
</gene>